<dbReference type="InterPro" id="IPR006700">
    <property type="entry name" value="RsmE"/>
</dbReference>
<evidence type="ECO:0000256" key="6">
    <source>
        <dbReference type="ARBA" id="ARBA00022552"/>
    </source>
</evidence>
<dbReference type="SUPFAM" id="SSF75217">
    <property type="entry name" value="alpha/beta knot"/>
    <property type="match status" value="1"/>
</dbReference>
<dbReference type="NCBIfam" id="NF008694">
    <property type="entry name" value="PRK11713.3-2"/>
    <property type="match status" value="1"/>
</dbReference>
<dbReference type="InterPro" id="IPR015947">
    <property type="entry name" value="PUA-like_sf"/>
</dbReference>
<comment type="catalytic activity">
    <reaction evidence="11 12">
        <text>uridine(1498) in 16S rRNA + S-adenosyl-L-methionine = N(3)-methyluridine(1498) in 16S rRNA + S-adenosyl-L-homocysteine + H(+)</text>
        <dbReference type="Rhea" id="RHEA:42920"/>
        <dbReference type="Rhea" id="RHEA-COMP:10283"/>
        <dbReference type="Rhea" id="RHEA-COMP:10284"/>
        <dbReference type="ChEBI" id="CHEBI:15378"/>
        <dbReference type="ChEBI" id="CHEBI:57856"/>
        <dbReference type="ChEBI" id="CHEBI:59789"/>
        <dbReference type="ChEBI" id="CHEBI:65315"/>
        <dbReference type="ChEBI" id="CHEBI:74502"/>
        <dbReference type="EC" id="2.1.1.193"/>
    </reaction>
</comment>
<dbReference type="CDD" id="cd18084">
    <property type="entry name" value="RsmE-like"/>
    <property type="match status" value="1"/>
</dbReference>
<dbReference type="InterPro" id="IPR046886">
    <property type="entry name" value="RsmE_MTase_dom"/>
</dbReference>
<evidence type="ECO:0000256" key="3">
    <source>
        <dbReference type="ARBA" id="ARBA00012328"/>
    </source>
</evidence>
<comment type="similarity">
    <text evidence="2 12">Belongs to the RNA methyltransferase RsmE family.</text>
</comment>
<evidence type="ECO:0000256" key="9">
    <source>
        <dbReference type="ARBA" id="ARBA00022691"/>
    </source>
</evidence>
<evidence type="ECO:0000256" key="1">
    <source>
        <dbReference type="ARBA" id="ARBA00004496"/>
    </source>
</evidence>
<organism evidence="15 16">
    <name type="scientific">Acetobacter okinawensis</name>
    <dbReference type="NCBI Taxonomy" id="1076594"/>
    <lineage>
        <taxon>Bacteria</taxon>
        <taxon>Pseudomonadati</taxon>
        <taxon>Pseudomonadota</taxon>
        <taxon>Alphaproteobacteria</taxon>
        <taxon>Acetobacterales</taxon>
        <taxon>Acetobacteraceae</taxon>
        <taxon>Acetobacter</taxon>
    </lineage>
</organism>
<keyword evidence="8 12" id="KW-0808">Transferase</keyword>
<feature type="domain" description="Ribosomal RNA small subunit methyltransferase E PUA-like" evidence="14">
    <location>
        <begin position="29"/>
        <end position="69"/>
    </location>
</feature>
<dbReference type="Gene3D" id="2.40.240.20">
    <property type="entry name" value="Hypothetical PUA domain-like, domain 1"/>
    <property type="match status" value="1"/>
</dbReference>
<comment type="function">
    <text evidence="10 12">Specifically methylates the N3 position of the uracil ring of uridine 1498 (m3U1498) in 16S rRNA. Acts on the fully assembled 30S ribosomal subunit.</text>
</comment>
<comment type="subcellular location">
    <subcellularLocation>
        <location evidence="1 12">Cytoplasm</location>
    </subcellularLocation>
</comment>
<dbReference type="STRING" id="1236501.GCA_000613865_02547"/>
<dbReference type="Gene3D" id="3.40.1280.10">
    <property type="match status" value="1"/>
</dbReference>
<sequence>MNGLSRLPRLYVDPALVPVPNAGATCPIPPEQARYLGTVLRRKAGDQVRVFHAGMGEWLASIADIRKDRGSLALERQIRPPQPCPPLQLAFALLKRDATDLVIRMGTELGVSTFLPLVSERTNTHRVNPERLHAIAVEAAEQCERLDIPTIAPVQTLPTLLGQWPQTSTLFAAIERLGERTAEPTHTPPQVRAGDGLLIGPEGGLSEAECQTLLQRPFVAPFSLGSLVLRADTAVVAGLALLGNGLRSAPVSSQ</sequence>
<dbReference type="eggNOG" id="COG1385">
    <property type="taxonomic scope" value="Bacteria"/>
</dbReference>
<evidence type="ECO:0000313" key="16">
    <source>
        <dbReference type="Proteomes" id="UP000194931"/>
    </source>
</evidence>
<dbReference type="EC" id="2.1.1.193" evidence="3 12"/>
<keyword evidence="5 12" id="KW-0963">Cytoplasm</keyword>
<dbReference type="PANTHER" id="PTHR30027">
    <property type="entry name" value="RIBOSOMAL RNA SMALL SUBUNIT METHYLTRANSFERASE E"/>
    <property type="match status" value="1"/>
</dbReference>
<evidence type="ECO:0000256" key="5">
    <source>
        <dbReference type="ARBA" id="ARBA00022490"/>
    </source>
</evidence>
<accession>A0A252BYT7</accession>
<evidence type="ECO:0000256" key="10">
    <source>
        <dbReference type="ARBA" id="ARBA00025699"/>
    </source>
</evidence>
<evidence type="ECO:0000256" key="11">
    <source>
        <dbReference type="ARBA" id="ARBA00047944"/>
    </source>
</evidence>
<dbReference type="Pfam" id="PF04452">
    <property type="entry name" value="Methyltrans_RNA"/>
    <property type="match status" value="1"/>
</dbReference>
<evidence type="ECO:0000256" key="12">
    <source>
        <dbReference type="PIRNR" id="PIRNR015601"/>
    </source>
</evidence>
<keyword evidence="6 12" id="KW-0698">rRNA processing</keyword>
<keyword evidence="7 12" id="KW-0489">Methyltransferase</keyword>
<dbReference type="OrthoDB" id="9815641at2"/>
<evidence type="ECO:0000256" key="4">
    <source>
        <dbReference type="ARBA" id="ARBA00013673"/>
    </source>
</evidence>
<dbReference type="InterPro" id="IPR046887">
    <property type="entry name" value="RsmE_PUA-like"/>
</dbReference>
<dbReference type="GO" id="GO:0005737">
    <property type="term" value="C:cytoplasm"/>
    <property type="evidence" value="ECO:0007669"/>
    <property type="project" value="UniProtKB-SubCell"/>
</dbReference>
<dbReference type="Pfam" id="PF20260">
    <property type="entry name" value="PUA_4"/>
    <property type="match status" value="1"/>
</dbReference>
<reference evidence="16" key="1">
    <citation type="submission" date="2014-06" db="EMBL/GenBank/DDBJ databases">
        <authorList>
            <person name="Winans N.J."/>
            <person name="Newell P.D."/>
            <person name="Douglas A.E."/>
        </authorList>
    </citation>
    <scope>NUCLEOTIDE SEQUENCE [LARGE SCALE GENOMIC DNA]</scope>
</reference>
<comment type="caution">
    <text evidence="15">The sequence shown here is derived from an EMBL/GenBank/DDBJ whole genome shotgun (WGS) entry which is preliminary data.</text>
</comment>
<evidence type="ECO:0000313" key="15">
    <source>
        <dbReference type="EMBL" id="OUJ14114.1"/>
    </source>
</evidence>
<dbReference type="NCBIfam" id="NF008696">
    <property type="entry name" value="PRK11713.3-5"/>
    <property type="match status" value="1"/>
</dbReference>
<dbReference type="Proteomes" id="UP000194931">
    <property type="component" value="Unassembled WGS sequence"/>
</dbReference>
<evidence type="ECO:0000256" key="7">
    <source>
        <dbReference type="ARBA" id="ARBA00022603"/>
    </source>
</evidence>
<keyword evidence="9 12" id="KW-0949">S-adenosyl-L-methionine</keyword>
<gene>
    <name evidence="15" type="ORF">HK26_00535</name>
</gene>
<feature type="domain" description="Ribosomal RNA small subunit methyltransferase E methyltransferase" evidence="13">
    <location>
        <begin position="83"/>
        <end position="242"/>
    </location>
</feature>
<dbReference type="EMBL" id="JOPJ01000001">
    <property type="protein sequence ID" value="OUJ14114.1"/>
    <property type="molecule type" value="Genomic_DNA"/>
</dbReference>
<dbReference type="SUPFAM" id="SSF88697">
    <property type="entry name" value="PUA domain-like"/>
    <property type="match status" value="1"/>
</dbReference>
<dbReference type="InterPro" id="IPR029028">
    <property type="entry name" value="Alpha/beta_knot_MTases"/>
</dbReference>
<dbReference type="GO" id="GO:0070475">
    <property type="term" value="P:rRNA base methylation"/>
    <property type="evidence" value="ECO:0007669"/>
    <property type="project" value="TreeGrafter"/>
</dbReference>
<dbReference type="PIRSF" id="PIRSF015601">
    <property type="entry name" value="MTase_slr0722"/>
    <property type="match status" value="1"/>
</dbReference>
<protein>
    <recommendedName>
        <fullName evidence="4 12">Ribosomal RNA small subunit methyltransferase E</fullName>
        <ecNumber evidence="3 12">2.1.1.193</ecNumber>
    </recommendedName>
</protein>
<keyword evidence="16" id="KW-1185">Reference proteome</keyword>
<proteinExistence type="inferred from homology"/>
<evidence type="ECO:0000256" key="8">
    <source>
        <dbReference type="ARBA" id="ARBA00022679"/>
    </source>
</evidence>
<dbReference type="InterPro" id="IPR029026">
    <property type="entry name" value="tRNA_m1G_MTases_N"/>
</dbReference>
<dbReference type="PANTHER" id="PTHR30027:SF3">
    <property type="entry name" value="16S RRNA (URACIL(1498)-N(3))-METHYLTRANSFERASE"/>
    <property type="match status" value="1"/>
</dbReference>
<evidence type="ECO:0000259" key="13">
    <source>
        <dbReference type="Pfam" id="PF04452"/>
    </source>
</evidence>
<evidence type="ECO:0000256" key="2">
    <source>
        <dbReference type="ARBA" id="ARBA00005528"/>
    </source>
</evidence>
<dbReference type="GO" id="GO:0070042">
    <property type="term" value="F:rRNA (uridine-N3-)-methyltransferase activity"/>
    <property type="evidence" value="ECO:0007669"/>
    <property type="project" value="TreeGrafter"/>
</dbReference>
<dbReference type="NCBIfam" id="TIGR00046">
    <property type="entry name" value="RsmE family RNA methyltransferase"/>
    <property type="match status" value="1"/>
</dbReference>
<dbReference type="AlphaFoldDB" id="A0A252BYT7"/>
<name>A0A252BYT7_9PROT</name>
<evidence type="ECO:0000259" key="14">
    <source>
        <dbReference type="Pfam" id="PF20260"/>
    </source>
</evidence>